<proteinExistence type="predicted"/>
<dbReference type="GO" id="GO:0051225">
    <property type="term" value="P:spindle assembly"/>
    <property type="evidence" value="ECO:0007669"/>
    <property type="project" value="TreeGrafter"/>
</dbReference>
<dbReference type="GeneTree" id="ENSGT00390000003937"/>
<dbReference type="KEGG" id="clum:117734062"/>
<dbReference type="PANTHER" id="PTHR14352:SF2">
    <property type="entry name" value="HAUS AUGMIN-LIKE COMPLEX SUBUNIT 7"/>
    <property type="match status" value="1"/>
</dbReference>
<dbReference type="AlphaFoldDB" id="A0A8C3ARN2"/>
<sequence length="343" mass="38178">MAGALKEKQLVRHVYAELQAVSCPLVEGLYLQEADGMLQLLCVPSQHRTDILAWICSSVNPNFANSKTMAVRSSGPDVLTKEIAGLGQELMLCRADDLDLIRGEASPHRQLLFLEQLLTLVPGCKKSAGNRLDQEMLLNELFTDENLPLLTQMLKPTLDPWPAHIKALRMGSKSSLKPSREEAADVAALLQLTQSTLQQLQSQCEFLSSEPQSPGVFSPSSLRVAACDLQLLMATFSHVFETDLRANCSRDAPSFSAEAEVFQRTHRLLLASITELEMLKEVSDASVSMTEEVNQLQTQPYYWSRGEKRKFSDQLEELTRRVQDLFPLLLSLDLGPKNPPNIS</sequence>
<dbReference type="GO" id="GO:0031023">
    <property type="term" value="P:microtubule organizing center organization"/>
    <property type="evidence" value="ECO:0007669"/>
    <property type="project" value="TreeGrafter"/>
</dbReference>
<accession>A0A8C3ARN2</accession>
<dbReference type="RefSeq" id="XP_034394020.1">
    <property type="nucleotide sequence ID" value="XM_034538129.1"/>
</dbReference>
<protein>
    <submittedName>
        <fullName evidence="1">HAUS augmin-like complex, subunit 7</fullName>
    </submittedName>
</protein>
<reference evidence="1" key="1">
    <citation type="submission" date="2025-08" db="UniProtKB">
        <authorList>
            <consortium name="Ensembl"/>
        </authorList>
    </citation>
    <scope>IDENTIFICATION</scope>
</reference>
<dbReference type="GeneID" id="117734062"/>
<evidence type="ECO:0000313" key="2">
    <source>
        <dbReference type="Proteomes" id="UP000694565"/>
    </source>
</evidence>
<gene>
    <name evidence="1" type="primary">haus7</name>
</gene>
<dbReference type="Proteomes" id="UP000694565">
    <property type="component" value="Unplaced"/>
</dbReference>
<evidence type="ECO:0000313" key="1">
    <source>
        <dbReference type="Ensembl" id="ENSCLMP00005046040.1"/>
    </source>
</evidence>
<name>A0A8C3ARN2_CYCLU</name>
<dbReference type="OrthoDB" id="6435999at2759"/>
<dbReference type="Ensembl" id="ENSCLMT00005047639.1">
    <property type="protein sequence ID" value="ENSCLMP00005046040.1"/>
    <property type="gene ID" value="ENSCLMG00005021206.1"/>
</dbReference>
<dbReference type="CTD" id="55559"/>
<dbReference type="InterPro" id="IPR029711">
    <property type="entry name" value="Haus7-like"/>
</dbReference>
<organism evidence="1 2">
    <name type="scientific">Cyclopterus lumpus</name>
    <name type="common">Lumpsucker</name>
    <dbReference type="NCBI Taxonomy" id="8103"/>
    <lineage>
        <taxon>Eukaryota</taxon>
        <taxon>Metazoa</taxon>
        <taxon>Chordata</taxon>
        <taxon>Craniata</taxon>
        <taxon>Vertebrata</taxon>
        <taxon>Euteleostomi</taxon>
        <taxon>Actinopterygii</taxon>
        <taxon>Neopterygii</taxon>
        <taxon>Teleostei</taxon>
        <taxon>Neoteleostei</taxon>
        <taxon>Acanthomorphata</taxon>
        <taxon>Eupercaria</taxon>
        <taxon>Perciformes</taxon>
        <taxon>Cottioidei</taxon>
        <taxon>Cottales</taxon>
        <taxon>Cyclopteridae</taxon>
        <taxon>Cyclopterus</taxon>
    </lineage>
</organism>
<keyword evidence="2" id="KW-1185">Reference proteome</keyword>
<dbReference type="GO" id="GO:0070652">
    <property type="term" value="C:HAUS complex"/>
    <property type="evidence" value="ECO:0007669"/>
    <property type="project" value="TreeGrafter"/>
</dbReference>
<dbReference type="GO" id="GO:0051011">
    <property type="term" value="F:microtubule minus-end binding"/>
    <property type="evidence" value="ECO:0007669"/>
    <property type="project" value="TreeGrafter"/>
</dbReference>
<reference evidence="1" key="2">
    <citation type="submission" date="2025-09" db="UniProtKB">
        <authorList>
            <consortium name="Ensembl"/>
        </authorList>
    </citation>
    <scope>IDENTIFICATION</scope>
</reference>
<dbReference type="PANTHER" id="PTHR14352">
    <property type="entry name" value="HAUS AUGMIN-LIKE COMPLEX SUBUNIT 7"/>
    <property type="match status" value="1"/>
</dbReference>